<proteinExistence type="predicted"/>
<sequence length="360" mass="41156">MSITFKVSKDIEIKQFQGGDFDHKQLYMIQSRSRDNQEKQKEREVVRTSIEKGVSKRIGGNSFVMSAFSAYSNHFGLAIKPDDIWISILVQFSLYLNSNSEKLRDRIVDFDGKKELVVFGGGTLMTANYEQLTKQMTNEIEKNIKDPSIREWANAPFSTSTPNDTMAASIALMATLKSYFEYKMVLRCGLPEVTIYGTVDDWIDIKNRIEKLKDFDYPDNKDGKCMETWSKMLHPIIDKIIESVNGTPDTKWWNRIANTVGGGSGPTYLTGWITAFCLFNNEGEWMGNNNKRRGRGDIEETEWIFVNTDKIPKGFLFVPVLIDDNGKEYNTEFFAGHMCVSTSNDSKTIHPNIDWCILLN</sequence>
<dbReference type="AlphaFoldDB" id="A0AAN7TV45"/>
<dbReference type="PANTHER" id="PTHR31252:SF11">
    <property type="entry name" value="DUF4419 DOMAIN-CONTAINING PROTEIN"/>
    <property type="match status" value="1"/>
</dbReference>
<dbReference type="Pfam" id="PF14388">
    <property type="entry name" value="DUF4419"/>
    <property type="match status" value="1"/>
</dbReference>
<dbReference type="PANTHER" id="PTHR31252">
    <property type="entry name" value="DUF4419 DOMAIN-CONTAINING PROTEIN"/>
    <property type="match status" value="1"/>
</dbReference>
<organism evidence="1 2">
    <name type="scientific">Dictyostelium firmibasis</name>
    <dbReference type="NCBI Taxonomy" id="79012"/>
    <lineage>
        <taxon>Eukaryota</taxon>
        <taxon>Amoebozoa</taxon>
        <taxon>Evosea</taxon>
        <taxon>Eumycetozoa</taxon>
        <taxon>Dictyostelia</taxon>
        <taxon>Dictyosteliales</taxon>
        <taxon>Dictyosteliaceae</taxon>
        <taxon>Dictyostelium</taxon>
    </lineage>
</organism>
<dbReference type="InterPro" id="IPR025533">
    <property type="entry name" value="DUF4419"/>
</dbReference>
<keyword evidence="2" id="KW-1185">Reference proteome</keyword>
<evidence type="ECO:0000313" key="1">
    <source>
        <dbReference type="EMBL" id="KAK5580419.1"/>
    </source>
</evidence>
<name>A0AAN7TV45_9MYCE</name>
<accession>A0AAN7TV45</accession>
<comment type="caution">
    <text evidence="1">The sequence shown here is derived from an EMBL/GenBank/DDBJ whole genome shotgun (WGS) entry which is preliminary data.</text>
</comment>
<reference evidence="1 2" key="1">
    <citation type="submission" date="2023-11" db="EMBL/GenBank/DDBJ databases">
        <title>Dfirmibasis_genome.</title>
        <authorList>
            <person name="Edelbroek B."/>
            <person name="Kjellin J."/>
            <person name="Jerlstrom-Hultqvist J."/>
            <person name="Soderbom F."/>
        </authorList>
    </citation>
    <scope>NUCLEOTIDE SEQUENCE [LARGE SCALE GENOMIC DNA]</scope>
    <source>
        <strain evidence="1 2">TNS-C-14</strain>
    </source>
</reference>
<gene>
    <name evidence="1" type="ORF">RB653_000436</name>
</gene>
<evidence type="ECO:0000313" key="2">
    <source>
        <dbReference type="Proteomes" id="UP001344447"/>
    </source>
</evidence>
<dbReference type="Proteomes" id="UP001344447">
    <property type="component" value="Unassembled WGS sequence"/>
</dbReference>
<protein>
    <recommendedName>
        <fullName evidence="3">DUF4419 domain-containing protein</fullName>
    </recommendedName>
</protein>
<dbReference type="EMBL" id="JAVFKY010000002">
    <property type="protein sequence ID" value="KAK5580419.1"/>
    <property type="molecule type" value="Genomic_DNA"/>
</dbReference>
<evidence type="ECO:0008006" key="3">
    <source>
        <dbReference type="Google" id="ProtNLM"/>
    </source>
</evidence>